<sequence>MKWHTSLIKVLQLGYNINQIHTLHLNKRLLSRHNQIHELLGQNIIFMVADILNADLTCIQNIGTKHTSRRSRLLAWNLHIYREGESGNSVNGTSNKGFS</sequence>
<dbReference type="Proteomes" id="UP001060215">
    <property type="component" value="Chromosome 3"/>
</dbReference>
<keyword evidence="2" id="KW-1185">Reference proteome</keyword>
<organism evidence="1 2">
    <name type="scientific">Camellia lanceoleosa</name>
    <dbReference type="NCBI Taxonomy" id="1840588"/>
    <lineage>
        <taxon>Eukaryota</taxon>
        <taxon>Viridiplantae</taxon>
        <taxon>Streptophyta</taxon>
        <taxon>Embryophyta</taxon>
        <taxon>Tracheophyta</taxon>
        <taxon>Spermatophyta</taxon>
        <taxon>Magnoliopsida</taxon>
        <taxon>eudicotyledons</taxon>
        <taxon>Gunneridae</taxon>
        <taxon>Pentapetalae</taxon>
        <taxon>asterids</taxon>
        <taxon>Ericales</taxon>
        <taxon>Theaceae</taxon>
        <taxon>Camellia</taxon>
    </lineage>
</organism>
<proteinExistence type="predicted"/>
<protein>
    <submittedName>
        <fullName evidence="1">Uncharacterized protein</fullName>
    </submittedName>
</protein>
<name>A0ACC0IPZ5_9ERIC</name>
<evidence type="ECO:0000313" key="1">
    <source>
        <dbReference type="EMBL" id="KAI8027481.1"/>
    </source>
</evidence>
<evidence type="ECO:0000313" key="2">
    <source>
        <dbReference type="Proteomes" id="UP001060215"/>
    </source>
</evidence>
<reference evidence="1 2" key="1">
    <citation type="journal article" date="2022" name="Plant J.">
        <title>Chromosome-level genome of Camellia lanceoleosa provides a valuable resource for understanding genome evolution and self-incompatibility.</title>
        <authorList>
            <person name="Gong W."/>
            <person name="Xiao S."/>
            <person name="Wang L."/>
            <person name="Liao Z."/>
            <person name="Chang Y."/>
            <person name="Mo W."/>
            <person name="Hu G."/>
            <person name="Li W."/>
            <person name="Zhao G."/>
            <person name="Zhu H."/>
            <person name="Hu X."/>
            <person name="Ji K."/>
            <person name="Xiang X."/>
            <person name="Song Q."/>
            <person name="Yuan D."/>
            <person name="Jin S."/>
            <person name="Zhang L."/>
        </authorList>
    </citation>
    <scope>NUCLEOTIDE SEQUENCE [LARGE SCALE GENOMIC DNA]</scope>
    <source>
        <strain evidence="1">SQ_2022a</strain>
    </source>
</reference>
<gene>
    <name evidence="1" type="ORF">LOK49_LG02G03231</name>
</gene>
<dbReference type="EMBL" id="CM045760">
    <property type="protein sequence ID" value="KAI8027481.1"/>
    <property type="molecule type" value="Genomic_DNA"/>
</dbReference>
<accession>A0ACC0IPZ5</accession>
<comment type="caution">
    <text evidence="1">The sequence shown here is derived from an EMBL/GenBank/DDBJ whole genome shotgun (WGS) entry which is preliminary data.</text>
</comment>